<keyword evidence="2" id="KW-1185">Reference proteome</keyword>
<reference evidence="1 2" key="1">
    <citation type="submission" date="2017-06" db="EMBL/GenBank/DDBJ databases">
        <title>Comparative genomic analysis of Ambrosia Fusariam Clade fungi.</title>
        <authorList>
            <person name="Stajich J.E."/>
            <person name="Carrillo J."/>
            <person name="Kijimoto T."/>
            <person name="Eskalen A."/>
            <person name="O'Donnell K."/>
            <person name="Kasson M."/>
        </authorList>
    </citation>
    <scope>NUCLEOTIDE SEQUENCE [LARGE SCALE GENOMIC DNA]</scope>
    <source>
        <strain evidence="1 2">NRRL62606</strain>
    </source>
</reference>
<gene>
    <name evidence="1" type="ORF">CEP51_000453</name>
</gene>
<dbReference type="EMBL" id="NKCL01000005">
    <property type="protein sequence ID" value="RSL90984.1"/>
    <property type="molecule type" value="Genomic_DNA"/>
</dbReference>
<evidence type="ECO:0000313" key="2">
    <source>
        <dbReference type="Proteomes" id="UP000287972"/>
    </source>
</evidence>
<dbReference type="AlphaFoldDB" id="A0A428SMI8"/>
<name>A0A428SMI8_9HYPO</name>
<accession>A0A428SMI8</accession>
<comment type="caution">
    <text evidence="1">The sequence shown here is derived from an EMBL/GenBank/DDBJ whole genome shotgun (WGS) entry which is preliminary data.</text>
</comment>
<proteinExistence type="predicted"/>
<sequence>MSSTSGDSLQGDRFNPVYWDAEANRPIVDGQYNDPRTGELRTSTGAAYMGPPSVDIIIMNLHEDSNEGIYRATRPFPMEKLLFHMMRIVHERGLQIDSVNATAYAIRIILAHELKKEEFVETAHAMLNAIWDER</sequence>
<protein>
    <submittedName>
        <fullName evidence="1">Uncharacterized protein</fullName>
    </submittedName>
</protein>
<evidence type="ECO:0000313" key="1">
    <source>
        <dbReference type="EMBL" id="RSL90984.1"/>
    </source>
</evidence>
<dbReference type="Proteomes" id="UP000287972">
    <property type="component" value="Unassembled WGS sequence"/>
</dbReference>
<organism evidence="1 2">
    <name type="scientific">Fusarium floridanum</name>
    <dbReference type="NCBI Taxonomy" id="1325733"/>
    <lineage>
        <taxon>Eukaryota</taxon>
        <taxon>Fungi</taxon>
        <taxon>Dikarya</taxon>
        <taxon>Ascomycota</taxon>
        <taxon>Pezizomycotina</taxon>
        <taxon>Sordariomycetes</taxon>
        <taxon>Hypocreomycetidae</taxon>
        <taxon>Hypocreales</taxon>
        <taxon>Nectriaceae</taxon>
        <taxon>Fusarium</taxon>
        <taxon>Fusarium solani species complex</taxon>
    </lineage>
</organism>